<dbReference type="Proteomes" id="UP000054279">
    <property type="component" value="Unassembled WGS sequence"/>
</dbReference>
<dbReference type="GO" id="GO:0005524">
    <property type="term" value="F:ATP binding"/>
    <property type="evidence" value="ECO:0007669"/>
    <property type="project" value="InterPro"/>
</dbReference>
<dbReference type="Gene3D" id="1.10.510.10">
    <property type="entry name" value="Transferase(Phosphotransferase) domain 1"/>
    <property type="match status" value="1"/>
</dbReference>
<dbReference type="GO" id="GO:0007264">
    <property type="term" value="P:small GTPase-mediated signal transduction"/>
    <property type="evidence" value="ECO:0007669"/>
    <property type="project" value="InterPro"/>
</dbReference>
<dbReference type="PROSITE" id="PS50009">
    <property type="entry name" value="RASGEF_CAT"/>
    <property type="match status" value="1"/>
</dbReference>
<dbReference type="Gene3D" id="1.20.930.20">
    <property type="entry name" value="Adaptor protein Cbl, N-terminal domain"/>
    <property type="match status" value="1"/>
</dbReference>
<dbReference type="PROSITE" id="PS50212">
    <property type="entry name" value="RASGEF_NTER"/>
    <property type="match status" value="1"/>
</dbReference>
<dbReference type="InterPro" id="IPR008266">
    <property type="entry name" value="Tyr_kinase_AS"/>
</dbReference>
<feature type="region of interest" description="Disordered" evidence="2">
    <location>
        <begin position="496"/>
        <end position="633"/>
    </location>
</feature>
<dbReference type="InterPro" id="IPR023578">
    <property type="entry name" value="Ras_GEF_dom_sf"/>
</dbReference>
<evidence type="ECO:0000313" key="7">
    <source>
        <dbReference type="Proteomes" id="UP000054279"/>
    </source>
</evidence>
<proteinExistence type="predicted"/>
<evidence type="ECO:0000256" key="1">
    <source>
        <dbReference type="PROSITE-ProRule" id="PRU00168"/>
    </source>
</evidence>
<name>A0A0C9UXR1_SPHS4</name>
<dbReference type="Pfam" id="PF00618">
    <property type="entry name" value="RasGEF_N"/>
    <property type="match status" value="1"/>
</dbReference>
<dbReference type="HOGENOM" id="CLU_010249_0_0_1"/>
<organism evidence="6 7">
    <name type="scientific">Sphaerobolus stellatus (strain SS14)</name>
    <dbReference type="NCBI Taxonomy" id="990650"/>
    <lineage>
        <taxon>Eukaryota</taxon>
        <taxon>Fungi</taxon>
        <taxon>Dikarya</taxon>
        <taxon>Basidiomycota</taxon>
        <taxon>Agaricomycotina</taxon>
        <taxon>Agaricomycetes</taxon>
        <taxon>Phallomycetidae</taxon>
        <taxon>Geastrales</taxon>
        <taxon>Sphaerobolaceae</taxon>
        <taxon>Sphaerobolus</taxon>
    </lineage>
</organism>
<keyword evidence="7" id="KW-1185">Reference proteome</keyword>
<dbReference type="Pfam" id="PF07714">
    <property type="entry name" value="PK_Tyr_Ser-Thr"/>
    <property type="match status" value="1"/>
</dbReference>
<dbReference type="AlphaFoldDB" id="A0A0C9UXR1"/>
<dbReference type="GO" id="GO:0004674">
    <property type="term" value="F:protein serine/threonine kinase activity"/>
    <property type="evidence" value="ECO:0007669"/>
    <property type="project" value="TreeGrafter"/>
</dbReference>
<dbReference type="EMBL" id="KN837273">
    <property type="protein sequence ID" value="KIJ29890.1"/>
    <property type="molecule type" value="Genomic_DNA"/>
</dbReference>
<evidence type="ECO:0000313" key="6">
    <source>
        <dbReference type="EMBL" id="KIJ29890.1"/>
    </source>
</evidence>
<dbReference type="InterPro" id="IPR000651">
    <property type="entry name" value="Ras-like_Gua-exchang_fac_N"/>
</dbReference>
<evidence type="ECO:0000259" key="5">
    <source>
        <dbReference type="PROSITE" id="PS50212"/>
    </source>
</evidence>
<sequence length="1145" mass="128051">METLALAGISHGVAPAMEKAAGILFEFYQSVQNIENYREEGTRLVTQCADLLGVLRDNSAKMVGTDYIKAVDEAERAIERVVRKSKKWRQWGMITSLLRQSDIKKGLQEFKSDLDHCAKRFNMESQMEMVERQREMHQLLGSNHAEIQEKLQRLLESTQDIRALLNQPGSEIRSQMLTIQEAIHSNEVRPEERQTLQQRLLSIHRQTELLPPMIDLTGEIQKLSEHPVNISGGYSDVYQGEWLGAEKVALKLTRGINQTPKAQKRFVKEVGIWRQLQHKNVARLYGIATFGQHVYTVSPWMENHDALTYLQNKPQADCLKLLCEVATGMDFLHRHGVVHGDLRAANILISENEVACITDFGLSVLLEEELDGPSTSTAGENHGSSRWMAPELIEPALIGQESVKPNPSTDIWSYGMLCLEILTGQRPFHDRSRDAQVIQGLVSGVRPTRPSPEITRRGLSNELWELMQLCWHQVPDFRPSMSDIFPTMRIFQTKHLQSRSSFEPGSSQSTIQRGGNSSATPMPIPTGNTLNAPLSYSPLSLTPPSAAREFTPGSSSSASSNIRPSTSGSAVSETRGGFLNTPFNPNERTPLGAQIPSSSKIGRMPTRPATADTISTNGRSALPPKLNLPNTSRYDDDRSDFINLVIAGLTWSDPPDVAAPRSPARTEGSREGNNFRDRNTLHVATPPSPYSSSISEPREPLTPLTQQYSPYPSSLSVVEPHRFMDVNASISFGSDGRIVAGSLQCLVNQLIQDPSDYRKHKEYQEIFLASYQAFTNAEKVFDLLLQAFQRVSAPSHPSLERANVRHSVLTVLKTWLGGQHTLPKDRPLLEKMRSFAQSIQASSSVPAIASLAQDVSKLIDIGMTSAFETTRLRSSSLASSTASSARAPEPSSRQLAEIITSLESERFQHIIPSDCISWLKGAKDKNGVSQFIDENNKLSYWVQKSILKPDDVLKRMENVKFFLGMAQECIGLGNFSSACAIFAGVASPLITCLMRTGRLDKSTEKKSSSMEKLMSIEGNFQAYRKALKASEGPILPWLRVHLHDLKTIYDNRKKPEGDIINFDVYYQLNDRIKWLLNYGRFELRQPSLDMATGEARGFIENQLRTLRVDSALRDRLQKRSKELESVEMNDYHSHAQELRMAGFTR</sequence>
<dbReference type="GO" id="GO:0005085">
    <property type="term" value="F:guanyl-nucleotide exchange factor activity"/>
    <property type="evidence" value="ECO:0007669"/>
    <property type="project" value="UniProtKB-KW"/>
</dbReference>
<dbReference type="SUPFAM" id="SSF48366">
    <property type="entry name" value="Ras GEF"/>
    <property type="match status" value="1"/>
</dbReference>
<dbReference type="PROSITE" id="PS50011">
    <property type="entry name" value="PROTEIN_KINASE_DOM"/>
    <property type="match status" value="1"/>
</dbReference>
<feature type="region of interest" description="Disordered" evidence="2">
    <location>
        <begin position="652"/>
        <end position="702"/>
    </location>
</feature>
<accession>A0A0C9UXR1</accession>
<dbReference type="CDD" id="cd21037">
    <property type="entry name" value="MLKL_NTD"/>
    <property type="match status" value="1"/>
</dbReference>
<dbReference type="Gene3D" id="1.10.840.10">
    <property type="entry name" value="Ras guanine-nucleotide exchange factors catalytic domain"/>
    <property type="match status" value="1"/>
</dbReference>
<dbReference type="Gene3D" id="1.20.870.10">
    <property type="entry name" value="Son of sevenless (SoS) protein Chain: S domain 1"/>
    <property type="match status" value="1"/>
</dbReference>
<feature type="compositionally biased region" description="Low complexity" evidence="2">
    <location>
        <begin position="532"/>
        <end position="547"/>
    </location>
</feature>
<dbReference type="InterPro" id="IPR059179">
    <property type="entry name" value="MLKL-like_MCAfunc"/>
</dbReference>
<feature type="compositionally biased region" description="Polar residues" evidence="2">
    <location>
        <begin position="496"/>
        <end position="531"/>
    </location>
</feature>
<reference evidence="6 7" key="1">
    <citation type="submission" date="2014-06" db="EMBL/GenBank/DDBJ databases">
        <title>Evolutionary Origins and Diversification of the Mycorrhizal Mutualists.</title>
        <authorList>
            <consortium name="DOE Joint Genome Institute"/>
            <consortium name="Mycorrhizal Genomics Consortium"/>
            <person name="Kohler A."/>
            <person name="Kuo A."/>
            <person name="Nagy L.G."/>
            <person name="Floudas D."/>
            <person name="Copeland A."/>
            <person name="Barry K.W."/>
            <person name="Cichocki N."/>
            <person name="Veneault-Fourrey C."/>
            <person name="LaButti K."/>
            <person name="Lindquist E.A."/>
            <person name="Lipzen A."/>
            <person name="Lundell T."/>
            <person name="Morin E."/>
            <person name="Murat C."/>
            <person name="Riley R."/>
            <person name="Ohm R."/>
            <person name="Sun H."/>
            <person name="Tunlid A."/>
            <person name="Henrissat B."/>
            <person name="Grigoriev I.V."/>
            <person name="Hibbett D.S."/>
            <person name="Martin F."/>
        </authorList>
    </citation>
    <scope>NUCLEOTIDE SEQUENCE [LARGE SCALE GENOMIC DNA]</scope>
    <source>
        <strain evidence="6 7">SS14</strain>
    </source>
</reference>
<dbReference type="PROSITE" id="PS00109">
    <property type="entry name" value="PROTEIN_KINASE_TYR"/>
    <property type="match status" value="1"/>
</dbReference>
<evidence type="ECO:0000256" key="2">
    <source>
        <dbReference type="SAM" id="MobiDB-lite"/>
    </source>
</evidence>
<dbReference type="InterPro" id="IPR001245">
    <property type="entry name" value="Ser-Thr/Tyr_kinase_cat_dom"/>
</dbReference>
<evidence type="ECO:0000259" key="4">
    <source>
        <dbReference type="PROSITE" id="PS50011"/>
    </source>
</evidence>
<feature type="domain" description="N-terminal Ras-GEF" evidence="5">
    <location>
        <begin position="734"/>
        <end position="859"/>
    </location>
</feature>
<dbReference type="InterPro" id="IPR036964">
    <property type="entry name" value="RASGEF_cat_dom_sf"/>
</dbReference>
<dbReference type="OrthoDB" id="4062651at2759"/>
<feature type="domain" description="Ras-GEF" evidence="3">
    <location>
        <begin position="891"/>
        <end position="1126"/>
    </location>
</feature>
<dbReference type="GO" id="GO:0007166">
    <property type="term" value="P:cell surface receptor signaling pathway"/>
    <property type="evidence" value="ECO:0007669"/>
    <property type="project" value="InterPro"/>
</dbReference>
<feature type="compositionally biased region" description="Low complexity" evidence="2">
    <location>
        <begin position="554"/>
        <end position="567"/>
    </location>
</feature>
<dbReference type="InterPro" id="IPR036537">
    <property type="entry name" value="Adaptor_Cbl_N_dom_sf"/>
</dbReference>
<feature type="domain" description="Protein kinase" evidence="4">
    <location>
        <begin position="223"/>
        <end position="491"/>
    </location>
</feature>
<evidence type="ECO:0000259" key="3">
    <source>
        <dbReference type="PROSITE" id="PS50009"/>
    </source>
</evidence>
<dbReference type="SMART" id="SM00147">
    <property type="entry name" value="RasGEF"/>
    <property type="match status" value="1"/>
</dbReference>
<feature type="compositionally biased region" description="Basic and acidic residues" evidence="2">
    <location>
        <begin position="667"/>
        <end position="680"/>
    </location>
</feature>
<dbReference type="InterPro" id="IPR000719">
    <property type="entry name" value="Prot_kinase_dom"/>
</dbReference>
<dbReference type="InterPro" id="IPR011009">
    <property type="entry name" value="Kinase-like_dom_sf"/>
</dbReference>
<dbReference type="PANTHER" id="PTHR44329">
    <property type="entry name" value="SERINE/THREONINE-PROTEIN KINASE TNNI3K-RELATED"/>
    <property type="match status" value="1"/>
</dbReference>
<dbReference type="SUPFAM" id="SSF56112">
    <property type="entry name" value="Protein kinase-like (PK-like)"/>
    <property type="match status" value="1"/>
</dbReference>
<protein>
    <submittedName>
        <fullName evidence="6">Uncharacterized protein</fullName>
    </submittedName>
</protein>
<keyword evidence="1" id="KW-0344">Guanine-nucleotide releasing factor</keyword>
<dbReference type="Pfam" id="PF00617">
    <property type="entry name" value="RasGEF"/>
    <property type="match status" value="1"/>
</dbReference>
<dbReference type="InterPro" id="IPR051681">
    <property type="entry name" value="Ser/Thr_Kinases-Pseudokinases"/>
</dbReference>
<gene>
    <name evidence="6" type="ORF">M422DRAFT_268673</name>
</gene>
<dbReference type="InterPro" id="IPR001895">
    <property type="entry name" value="RASGEF_cat_dom"/>
</dbReference>